<evidence type="ECO:0000259" key="8">
    <source>
        <dbReference type="Pfam" id="PF13396"/>
    </source>
</evidence>
<dbReference type="RefSeq" id="WP_359267988.1">
    <property type="nucleotide sequence ID" value="NZ_JBEZNA010000002.1"/>
</dbReference>
<feature type="region of interest" description="Disordered" evidence="6">
    <location>
        <begin position="86"/>
        <end position="126"/>
    </location>
</feature>
<keyword evidence="10" id="KW-1185">Reference proteome</keyword>
<comment type="caution">
    <text evidence="9">The sequence shown here is derived from an EMBL/GenBank/DDBJ whole genome shotgun (WGS) entry which is preliminary data.</text>
</comment>
<keyword evidence="3 7" id="KW-0812">Transmembrane</keyword>
<name>A0ABV3EIF8_9ACTN</name>
<dbReference type="Pfam" id="PF13396">
    <property type="entry name" value="PLDc_N"/>
    <property type="match status" value="1"/>
</dbReference>
<evidence type="ECO:0000256" key="6">
    <source>
        <dbReference type="SAM" id="MobiDB-lite"/>
    </source>
</evidence>
<evidence type="ECO:0000256" key="2">
    <source>
        <dbReference type="ARBA" id="ARBA00022475"/>
    </source>
</evidence>
<dbReference type="EMBL" id="JBEZNA010000002">
    <property type="protein sequence ID" value="MEU9575968.1"/>
    <property type="molecule type" value="Genomic_DNA"/>
</dbReference>
<protein>
    <submittedName>
        <fullName evidence="9">PLD nuclease N-terminal domain-containing protein</fullName>
    </submittedName>
</protein>
<evidence type="ECO:0000256" key="1">
    <source>
        <dbReference type="ARBA" id="ARBA00004651"/>
    </source>
</evidence>
<accession>A0ABV3EIF8</accession>
<evidence type="ECO:0000256" key="3">
    <source>
        <dbReference type="ARBA" id="ARBA00022692"/>
    </source>
</evidence>
<dbReference type="Proteomes" id="UP001551584">
    <property type="component" value="Unassembled WGS sequence"/>
</dbReference>
<comment type="subcellular location">
    <subcellularLocation>
        <location evidence="1">Cell membrane</location>
        <topology evidence="1">Multi-pass membrane protein</topology>
    </subcellularLocation>
</comment>
<dbReference type="InterPro" id="IPR027379">
    <property type="entry name" value="CLS_N"/>
</dbReference>
<keyword evidence="4 7" id="KW-1133">Transmembrane helix</keyword>
<organism evidence="9 10">
    <name type="scientific">Streptomyces chilikensis</name>
    <dbReference type="NCBI Taxonomy" id="1194079"/>
    <lineage>
        <taxon>Bacteria</taxon>
        <taxon>Bacillati</taxon>
        <taxon>Actinomycetota</taxon>
        <taxon>Actinomycetes</taxon>
        <taxon>Kitasatosporales</taxon>
        <taxon>Streptomycetaceae</taxon>
        <taxon>Streptomyces</taxon>
    </lineage>
</organism>
<feature type="transmembrane region" description="Helical" evidence="7">
    <location>
        <begin position="35"/>
        <end position="57"/>
    </location>
</feature>
<evidence type="ECO:0000256" key="5">
    <source>
        <dbReference type="ARBA" id="ARBA00023136"/>
    </source>
</evidence>
<evidence type="ECO:0000256" key="4">
    <source>
        <dbReference type="ARBA" id="ARBA00022989"/>
    </source>
</evidence>
<proteinExistence type="predicted"/>
<evidence type="ECO:0000256" key="7">
    <source>
        <dbReference type="SAM" id="Phobius"/>
    </source>
</evidence>
<keyword evidence="5 7" id="KW-0472">Membrane</keyword>
<keyword evidence="2" id="KW-1003">Cell membrane</keyword>
<sequence>MLRILPLLLVAALWVYAFVDCLATPEERGRGLPKAGWVLIVLLFGGVLIGPVAWLVAGRVRHGAVPVAPDDGPAFLRRLAEENRRGGSLLKDGEAGPRRREEEPCRREAGERQKRQKRDGRDREDG</sequence>
<reference evidence="9 10" key="1">
    <citation type="submission" date="2024-06" db="EMBL/GenBank/DDBJ databases">
        <title>The Natural Products Discovery Center: Release of the First 8490 Sequenced Strains for Exploring Actinobacteria Biosynthetic Diversity.</title>
        <authorList>
            <person name="Kalkreuter E."/>
            <person name="Kautsar S.A."/>
            <person name="Yang D."/>
            <person name="Bader C.D."/>
            <person name="Teijaro C.N."/>
            <person name="Fluegel L."/>
            <person name="Davis C.M."/>
            <person name="Simpson J.R."/>
            <person name="Lauterbach L."/>
            <person name="Steele A.D."/>
            <person name="Gui C."/>
            <person name="Meng S."/>
            <person name="Li G."/>
            <person name="Viehrig K."/>
            <person name="Ye F."/>
            <person name="Su P."/>
            <person name="Kiefer A.F."/>
            <person name="Nichols A."/>
            <person name="Cepeda A.J."/>
            <person name="Yan W."/>
            <person name="Fan B."/>
            <person name="Jiang Y."/>
            <person name="Adhikari A."/>
            <person name="Zheng C.-J."/>
            <person name="Schuster L."/>
            <person name="Cowan T.M."/>
            <person name="Smanski M.J."/>
            <person name="Chevrette M.G."/>
            <person name="De Carvalho L.P.S."/>
            <person name="Shen B."/>
        </authorList>
    </citation>
    <scope>NUCLEOTIDE SEQUENCE [LARGE SCALE GENOMIC DNA]</scope>
    <source>
        <strain evidence="9 10">NPDC048117</strain>
    </source>
</reference>
<gene>
    <name evidence="9" type="ORF">AB0D95_01475</name>
</gene>
<evidence type="ECO:0000313" key="10">
    <source>
        <dbReference type="Proteomes" id="UP001551584"/>
    </source>
</evidence>
<evidence type="ECO:0000313" key="9">
    <source>
        <dbReference type="EMBL" id="MEU9575968.1"/>
    </source>
</evidence>
<feature type="domain" description="Cardiolipin synthase N-terminal" evidence="8">
    <location>
        <begin position="12"/>
        <end position="59"/>
    </location>
</feature>